<dbReference type="UniPathway" id="UPA00251">
    <property type="reaction ID" value="UER00320"/>
</dbReference>
<proteinExistence type="inferred from homology"/>
<dbReference type="Pfam" id="PF02602">
    <property type="entry name" value="HEM4"/>
    <property type="match status" value="1"/>
</dbReference>
<protein>
    <recommendedName>
        <fullName evidence="7 9">Uroporphyrinogen-III synthase</fullName>
        <ecNumber evidence="3 9">4.2.1.75</ecNumber>
    </recommendedName>
</protein>
<evidence type="ECO:0000313" key="12">
    <source>
        <dbReference type="Proteomes" id="UP000275473"/>
    </source>
</evidence>
<comment type="pathway">
    <text evidence="1 9">Porphyrin-containing compound metabolism; protoporphyrin-IX biosynthesis; coproporphyrinogen-III from 5-aminolevulinate: step 3/4.</text>
</comment>
<keyword evidence="4 9" id="KW-0456">Lyase</keyword>
<evidence type="ECO:0000256" key="9">
    <source>
        <dbReference type="RuleBase" id="RU366031"/>
    </source>
</evidence>
<evidence type="ECO:0000256" key="1">
    <source>
        <dbReference type="ARBA" id="ARBA00004772"/>
    </source>
</evidence>
<organism evidence="11 12">
    <name type="scientific">Planococcus salinus</name>
    <dbReference type="NCBI Taxonomy" id="1848460"/>
    <lineage>
        <taxon>Bacteria</taxon>
        <taxon>Bacillati</taxon>
        <taxon>Bacillota</taxon>
        <taxon>Bacilli</taxon>
        <taxon>Bacillales</taxon>
        <taxon>Caryophanaceae</taxon>
        <taxon>Planococcus</taxon>
    </lineage>
</organism>
<name>A0A3M8PB41_9BACL</name>
<evidence type="ECO:0000256" key="8">
    <source>
        <dbReference type="ARBA" id="ARBA00048617"/>
    </source>
</evidence>
<evidence type="ECO:0000259" key="10">
    <source>
        <dbReference type="Pfam" id="PF02602"/>
    </source>
</evidence>
<dbReference type="GO" id="GO:0006782">
    <property type="term" value="P:protoporphyrinogen IX biosynthetic process"/>
    <property type="evidence" value="ECO:0007669"/>
    <property type="project" value="UniProtKB-UniRule"/>
</dbReference>
<feature type="domain" description="Tetrapyrrole biosynthesis uroporphyrinogen III synthase" evidence="10">
    <location>
        <begin position="24"/>
        <end position="219"/>
    </location>
</feature>
<keyword evidence="5 9" id="KW-0627">Porphyrin biosynthesis</keyword>
<comment type="caution">
    <text evidence="11">The sequence shown here is derived from an EMBL/GenBank/DDBJ whole genome shotgun (WGS) entry which is preliminary data.</text>
</comment>
<dbReference type="GO" id="GO:0006780">
    <property type="term" value="P:uroporphyrinogen III biosynthetic process"/>
    <property type="evidence" value="ECO:0007669"/>
    <property type="project" value="UniProtKB-UniRule"/>
</dbReference>
<dbReference type="GO" id="GO:0004852">
    <property type="term" value="F:uroporphyrinogen-III synthase activity"/>
    <property type="evidence" value="ECO:0007669"/>
    <property type="project" value="UniProtKB-UniRule"/>
</dbReference>
<comment type="similarity">
    <text evidence="2 9">Belongs to the uroporphyrinogen-III synthase family.</text>
</comment>
<keyword evidence="12" id="KW-1185">Reference proteome</keyword>
<dbReference type="AlphaFoldDB" id="A0A3M8PB41"/>
<dbReference type="RefSeq" id="WP_123163667.1">
    <property type="nucleotide sequence ID" value="NZ_RIAX01000001.1"/>
</dbReference>
<sequence>MYEHDAPLNDRTIVFTGSNKPQEAVKLVGRLGGKAIYLPLIETSLCDSEQPDFKAYDWLIFTSRNSAEAFGQLAENVSARIAAVGDKTAETLKQYGYEIDFKPTVFSADRFVEEFPAVAGNARCLFVRGSLAKDTITSMPLEVDEWTVYETLLKLDNAKKLIAMKNCIVIFASPSAVAAYCQAGGNWEGIRVAAIGHVTEHAIVRNGGHVDWIPERYTYLDVINEIAKGS</sequence>
<dbReference type="InterPro" id="IPR039793">
    <property type="entry name" value="UROS/Hem4"/>
</dbReference>
<evidence type="ECO:0000256" key="3">
    <source>
        <dbReference type="ARBA" id="ARBA00013109"/>
    </source>
</evidence>
<evidence type="ECO:0000256" key="4">
    <source>
        <dbReference type="ARBA" id="ARBA00023239"/>
    </source>
</evidence>
<comment type="catalytic activity">
    <reaction evidence="8 9">
        <text>hydroxymethylbilane = uroporphyrinogen III + H2O</text>
        <dbReference type="Rhea" id="RHEA:18965"/>
        <dbReference type="ChEBI" id="CHEBI:15377"/>
        <dbReference type="ChEBI" id="CHEBI:57308"/>
        <dbReference type="ChEBI" id="CHEBI:57845"/>
        <dbReference type="EC" id="4.2.1.75"/>
    </reaction>
</comment>
<dbReference type="EMBL" id="RIAX01000001">
    <property type="protein sequence ID" value="RNF40917.1"/>
    <property type="molecule type" value="Genomic_DNA"/>
</dbReference>
<gene>
    <name evidence="11" type="ORF">EEX84_00760</name>
</gene>
<dbReference type="SUPFAM" id="SSF69618">
    <property type="entry name" value="HemD-like"/>
    <property type="match status" value="1"/>
</dbReference>
<dbReference type="EC" id="4.2.1.75" evidence="3 9"/>
<dbReference type="PANTHER" id="PTHR38042">
    <property type="entry name" value="UROPORPHYRINOGEN-III SYNTHASE, CHLOROPLASTIC"/>
    <property type="match status" value="1"/>
</dbReference>
<dbReference type="PANTHER" id="PTHR38042:SF1">
    <property type="entry name" value="UROPORPHYRINOGEN-III SYNTHASE, CHLOROPLASTIC"/>
    <property type="match status" value="1"/>
</dbReference>
<dbReference type="OrthoDB" id="9815856at2"/>
<dbReference type="Proteomes" id="UP000275473">
    <property type="component" value="Unassembled WGS sequence"/>
</dbReference>
<evidence type="ECO:0000313" key="11">
    <source>
        <dbReference type="EMBL" id="RNF40917.1"/>
    </source>
</evidence>
<dbReference type="Gene3D" id="3.40.50.10090">
    <property type="match status" value="2"/>
</dbReference>
<dbReference type="InterPro" id="IPR003754">
    <property type="entry name" value="4pyrrol_synth_uPrphyn_synth"/>
</dbReference>
<dbReference type="InterPro" id="IPR036108">
    <property type="entry name" value="4pyrrol_syn_uPrphyn_synt_sf"/>
</dbReference>
<dbReference type="CDD" id="cd06578">
    <property type="entry name" value="HemD"/>
    <property type="match status" value="1"/>
</dbReference>
<comment type="function">
    <text evidence="6 9">Catalyzes cyclization of the linear tetrapyrrole, hydroxymethylbilane, to the macrocyclic uroporphyrinogen III.</text>
</comment>
<evidence type="ECO:0000256" key="2">
    <source>
        <dbReference type="ARBA" id="ARBA00008133"/>
    </source>
</evidence>
<reference evidence="11 12" key="1">
    <citation type="journal article" date="2018" name="Int. J. Syst. Evol. Microbiol.">
        <title>Planococcus salinus sp. nov., a moderately halophilic bacterium isolated from a saline-alkali soil.</title>
        <authorList>
            <person name="Gan L."/>
        </authorList>
    </citation>
    <scope>NUCLEOTIDE SEQUENCE [LARGE SCALE GENOMIC DNA]</scope>
    <source>
        <strain evidence="11 12">LCB217</strain>
    </source>
</reference>
<evidence type="ECO:0000256" key="6">
    <source>
        <dbReference type="ARBA" id="ARBA00037589"/>
    </source>
</evidence>
<evidence type="ECO:0000256" key="5">
    <source>
        <dbReference type="ARBA" id="ARBA00023244"/>
    </source>
</evidence>
<evidence type="ECO:0000256" key="7">
    <source>
        <dbReference type="ARBA" id="ARBA00040167"/>
    </source>
</evidence>
<accession>A0A3M8PB41</accession>